<keyword evidence="2" id="KW-0812">Transmembrane</keyword>
<accession>A0A232LTS3</accession>
<keyword evidence="2" id="KW-1133">Transmembrane helix</keyword>
<keyword evidence="1" id="KW-0479">Metal-binding</keyword>
<evidence type="ECO:0000256" key="1">
    <source>
        <dbReference type="PROSITE-ProRule" id="PRU00042"/>
    </source>
</evidence>
<feature type="transmembrane region" description="Helical" evidence="2">
    <location>
        <begin position="64"/>
        <end position="83"/>
    </location>
</feature>
<feature type="domain" description="C2H2-type" evidence="3">
    <location>
        <begin position="9"/>
        <end position="39"/>
    </location>
</feature>
<dbReference type="InterPro" id="IPR013087">
    <property type="entry name" value="Znf_C2H2_type"/>
</dbReference>
<sequence>MKQASDKHFRCTICQRGFTRIDHLKRHHLRRAYHSELKLPTSPPDSPLHGFVQKRGEKGSLWPVPNFYIVALVTSIGFLLTEWRCEQTPDSNPTRASSVTSPLRGATICVTITLTAASAEIVASLRLAREGDGDMPANR</sequence>
<evidence type="ECO:0000313" key="4">
    <source>
        <dbReference type="EMBL" id="OXV07418.1"/>
    </source>
</evidence>
<dbReference type="Gene3D" id="3.30.160.60">
    <property type="entry name" value="Classic Zinc Finger"/>
    <property type="match status" value="1"/>
</dbReference>
<dbReference type="OrthoDB" id="10018191at2759"/>
<comment type="caution">
    <text evidence="4">The sequence shown here is derived from an EMBL/GenBank/DDBJ whole genome shotgun (WGS) entry which is preliminary data.</text>
</comment>
<reference evidence="4 5" key="1">
    <citation type="journal article" date="2015" name="Environ. Microbiol.">
        <title>Metagenome sequence of Elaphomyces granulatus from sporocarp tissue reveals Ascomycota ectomycorrhizal fingerprints of genome expansion and a Proteobacteria-rich microbiome.</title>
        <authorList>
            <person name="Quandt C.A."/>
            <person name="Kohler A."/>
            <person name="Hesse C.N."/>
            <person name="Sharpton T.J."/>
            <person name="Martin F."/>
            <person name="Spatafora J.W."/>
        </authorList>
    </citation>
    <scope>NUCLEOTIDE SEQUENCE [LARGE SCALE GENOMIC DNA]</scope>
    <source>
        <strain evidence="4 5">OSC145934</strain>
    </source>
</reference>
<feature type="transmembrane region" description="Helical" evidence="2">
    <location>
        <begin position="103"/>
        <end position="125"/>
    </location>
</feature>
<evidence type="ECO:0000259" key="3">
    <source>
        <dbReference type="PROSITE" id="PS50157"/>
    </source>
</evidence>
<protein>
    <recommendedName>
        <fullName evidence="3">C2H2-type domain-containing protein</fullName>
    </recommendedName>
</protein>
<dbReference type="SUPFAM" id="SSF57667">
    <property type="entry name" value="beta-beta-alpha zinc fingers"/>
    <property type="match status" value="1"/>
</dbReference>
<gene>
    <name evidence="4" type="ORF">Egran_04813</name>
</gene>
<dbReference type="InterPro" id="IPR036236">
    <property type="entry name" value="Znf_C2H2_sf"/>
</dbReference>
<dbReference type="PROSITE" id="PS50157">
    <property type="entry name" value="ZINC_FINGER_C2H2_2"/>
    <property type="match status" value="1"/>
</dbReference>
<dbReference type="EMBL" id="NPHW01004869">
    <property type="protein sequence ID" value="OXV07418.1"/>
    <property type="molecule type" value="Genomic_DNA"/>
</dbReference>
<keyword evidence="5" id="KW-1185">Reference proteome</keyword>
<dbReference type="AlphaFoldDB" id="A0A232LTS3"/>
<organism evidence="4 5">
    <name type="scientific">Elaphomyces granulatus</name>
    <dbReference type="NCBI Taxonomy" id="519963"/>
    <lineage>
        <taxon>Eukaryota</taxon>
        <taxon>Fungi</taxon>
        <taxon>Dikarya</taxon>
        <taxon>Ascomycota</taxon>
        <taxon>Pezizomycotina</taxon>
        <taxon>Eurotiomycetes</taxon>
        <taxon>Eurotiomycetidae</taxon>
        <taxon>Eurotiales</taxon>
        <taxon>Elaphomycetaceae</taxon>
        <taxon>Elaphomyces</taxon>
    </lineage>
</organism>
<evidence type="ECO:0000256" key="2">
    <source>
        <dbReference type="SAM" id="Phobius"/>
    </source>
</evidence>
<keyword evidence="2" id="KW-0472">Membrane</keyword>
<evidence type="ECO:0000313" key="5">
    <source>
        <dbReference type="Proteomes" id="UP000243515"/>
    </source>
</evidence>
<proteinExistence type="predicted"/>
<dbReference type="Proteomes" id="UP000243515">
    <property type="component" value="Unassembled WGS sequence"/>
</dbReference>
<keyword evidence="1" id="KW-0862">Zinc</keyword>
<dbReference type="GO" id="GO:0008270">
    <property type="term" value="F:zinc ion binding"/>
    <property type="evidence" value="ECO:0007669"/>
    <property type="project" value="UniProtKB-KW"/>
</dbReference>
<keyword evidence="1" id="KW-0863">Zinc-finger</keyword>
<name>A0A232LTS3_9EURO</name>